<gene>
    <name evidence="3" type="ORF">ATC03_15430</name>
</gene>
<reference evidence="4" key="2">
    <citation type="submission" date="2016-01" db="EMBL/GenBank/DDBJ databases">
        <title>Complete genome sequence of Agromyces aureus AR33T and comparison with related organisms.</title>
        <authorList>
            <person name="Corretto E."/>
            <person name="Antonielli L."/>
            <person name="Sessitsch A."/>
            <person name="Brader G."/>
        </authorList>
    </citation>
    <scope>NUCLEOTIDE SEQUENCE [LARGE SCALE GENOMIC DNA]</scope>
    <source>
        <strain evidence="4">AR33</strain>
    </source>
</reference>
<proteinExistence type="predicted"/>
<feature type="transmembrane region" description="Helical" evidence="2">
    <location>
        <begin position="344"/>
        <end position="365"/>
    </location>
</feature>
<reference evidence="3 4" key="1">
    <citation type="journal article" date="2016" name="Int. J. Syst. Evol. Microbiol.">
        <title>Agromyces aureus sp. nov., isolated from the rhizosphere of Salix caprea L. grown in a heavy-metal-contaminated soil.</title>
        <authorList>
            <person name="Corretto E."/>
            <person name="Antonielli L."/>
            <person name="Sessitsch A."/>
            <person name="Compant S."/>
            <person name="Gorfer M."/>
            <person name="Kuffner M."/>
            <person name="Brader G."/>
        </authorList>
    </citation>
    <scope>NUCLEOTIDE SEQUENCE [LARGE SCALE GENOMIC DNA]</scope>
    <source>
        <strain evidence="3 4">AR33</strain>
    </source>
</reference>
<keyword evidence="2" id="KW-1133">Transmembrane helix</keyword>
<feature type="compositionally biased region" description="Low complexity" evidence="1">
    <location>
        <begin position="127"/>
        <end position="137"/>
    </location>
</feature>
<dbReference type="AlphaFoldDB" id="A0A191WI14"/>
<organism evidence="3 4">
    <name type="scientific">Agromyces aureus</name>
    <dbReference type="NCBI Taxonomy" id="453304"/>
    <lineage>
        <taxon>Bacteria</taxon>
        <taxon>Bacillati</taxon>
        <taxon>Actinomycetota</taxon>
        <taxon>Actinomycetes</taxon>
        <taxon>Micrococcales</taxon>
        <taxon>Microbacteriaceae</taxon>
        <taxon>Agromyces</taxon>
    </lineage>
</organism>
<feature type="compositionally biased region" description="Acidic residues" evidence="1">
    <location>
        <begin position="43"/>
        <end position="63"/>
    </location>
</feature>
<feature type="region of interest" description="Disordered" evidence="1">
    <location>
        <begin position="1"/>
        <end position="240"/>
    </location>
</feature>
<feature type="compositionally biased region" description="Acidic residues" evidence="1">
    <location>
        <begin position="193"/>
        <end position="207"/>
    </location>
</feature>
<feature type="compositionally biased region" description="Low complexity" evidence="1">
    <location>
        <begin position="64"/>
        <end position="82"/>
    </location>
</feature>
<keyword evidence="2" id="KW-0472">Membrane</keyword>
<evidence type="ECO:0000256" key="1">
    <source>
        <dbReference type="SAM" id="MobiDB-lite"/>
    </source>
</evidence>
<dbReference type="KEGG" id="agy:ATC03_15430"/>
<evidence type="ECO:0000313" key="4">
    <source>
        <dbReference type="Proteomes" id="UP000078437"/>
    </source>
</evidence>
<dbReference type="Proteomes" id="UP000078437">
    <property type="component" value="Chromosome"/>
</dbReference>
<evidence type="ECO:0000313" key="3">
    <source>
        <dbReference type="EMBL" id="ANJ27901.1"/>
    </source>
</evidence>
<feature type="transmembrane region" description="Helical" evidence="2">
    <location>
        <begin position="419"/>
        <end position="440"/>
    </location>
</feature>
<sequence length="468" mass="48537">MSDKTSGPDETGATPSVEADATLPVDGATSEAAEAAVPADEVVGVEEIDEFDGVDDAVIDDAVTDAAGEPPADEPAVAADDAVFSDAEPPTAPEPEPPTAPEPEPFVAADPEPVPVVFSDADPEPEPFTAPEAASTPEPTPEPEPYAPAAAAAAAPEPAVETPADPDAARTARLDEAVERANAGSATSAEPEYQIDYESSYDPETGTETEAATLAAPAVTASEPTPEAEPHTEPVPEPVAAGSVRRETYVPLEPAAAATAVGAATLAPDPLITPPTPVPPQTIYVQAPVPPKSKGNRAFGVLVAAIGAVAFALLYAGVTYLLLLSRGDQGAATDEFVKFLAGPYWALFWVPTIAFFLGFALLAAIINRGPWWTYAVFGLLVGVLVYFSYIGASLLAVQAWTLTFDEAQTFIGDRWLDPFAIVAGVIAREIPIWLGGWIAAHGRTVTERNRVALEAYDRELAAGPRPVA</sequence>
<name>A0A191WI14_9MICO</name>
<feature type="transmembrane region" description="Helical" evidence="2">
    <location>
        <begin position="299"/>
        <end position="324"/>
    </location>
</feature>
<keyword evidence="2" id="KW-0812">Transmembrane</keyword>
<feature type="compositionally biased region" description="Low complexity" evidence="1">
    <location>
        <begin position="25"/>
        <end position="42"/>
    </location>
</feature>
<feature type="compositionally biased region" description="Low complexity" evidence="1">
    <location>
        <begin position="208"/>
        <end position="225"/>
    </location>
</feature>
<dbReference type="STRING" id="453304.ATC03_15430"/>
<dbReference type="EMBL" id="CP013979">
    <property type="protein sequence ID" value="ANJ27901.1"/>
    <property type="molecule type" value="Genomic_DNA"/>
</dbReference>
<evidence type="ECO:0000256" key="2">
    <source>
        <dbReference type="SAM" id="Phobius"/>
    </source>
</evidence>
<keyword evidence="4" id="KW-1185">Reference proteome</keyword>
<accession>A0A191WI14</accession>
<feature type="compositionally biased region" description="Low complexity" evidence="1">
    <location>
        <begin position="147"/>
        <end position="166"/>
    </location>
</feature>
<protein>
    <submittedName>
        <fullName evidence="3">Uncharacterized protein</fullName>
    </submittedName>
</protein>
<feature type="transmembrane region" description="Helical" evidence="2">
    <location>
        <begin position="372"/>
        <end position="399"/>
    </location>
</feature>
<feature type="compositionally biased region" description="Pro residues" evidence="1">
    <location>
        <begin position="90"/>
        <end position="104"/>
    </location>
</feature>
<dbReference type="RefSeq" id="WP_084003548.1">
    <property type="nucleotide sequence ID" value="NZ_CP013979.1"/>
</dbReference>
<feature type="compositionally biased region" description="Basic and acidic residues" evidence="1">
    <location>
        <begin position="167"/>
        <end position="179"/>
    </location>
</feature>
<dbReference type="OrthoDB" id="5109074at2"/>